<accession>A0A8S5QJK2</accession>
<dbReference type="NCBIfam" id="TIGR01563">
    <property type="entry name" value="gp16_SPP1"/>
    <property type="match status" value="1"/>
</dbReference>
<name>A0A8S5QJK2_9CAUD</name>
<dbReference type="InterPro" id="IPR038666">
    <property type="entry name" value="SSP1_head-tail_sf"/>
</dbReference>
<dbReference type="EMBL" id="BK015661">
    <property type="protein sequence ID" value="DAE18708.1"/>
    <property type="molecule type" value="Genomic_DNA"/>
</dbReference>
<dbReference type="Gene3D" id="2.40.10.270">
    <property type="entry name" value="Bacteriophage SPP1 head-tail adaptor protein"/>
    <property type="match status" value="1"/>
</dbReference>
<dbReference type="InterPro" id="IPR008767">
    <property type="entry name" value="Phage_SPP1_head-tail_adaptor"/>
</dbReference>
<organism evidence="1">
    <name type="scientific">Siphoviridae sp. ctXmm2</name>
    <dbReference type="NCBI Taxonomy" id="2825546"/>
    <lineage>
        <taxon>Viruses</taxon>
        <taxon>Duplodnaviria</taxon>
        <taxon>Heunggongvirae</taxon>
        <taxon>Uroviricota</taxon>
        <taxon>Caudoviricetes</taxon>
    </lineage>
</organism>
<dbReference type="Pfam" id="PF05521">
    <property type="entry name" value="Phage_HCP"/>
    <property type="match status" value="1"/>
</dbReference>
<sequence length="117" mass="13950">MKQINIGKMNKKIFIISREEIEDDMGQTVYREVKGQKIWATVKSIRGGEYYEALKIIPEISYVIYTRYREDIKTDTIIEYRGKKLEVKYVADIEEQHQMLEIQCTEYVKEGDINDIF</sequence>
<proteinExistence type="predicted"/>
<protein>
    <submittedName>
        <fullName evidence="1">Putative head tail adaptor</fullName>
    </submittedName>
</protein>
<reference evidence="1" key="1">
    <citation type="journal article" date="2021" name="Proc. Natl. Acad. Sci. U.S.A.">
        <title>A Catalog of Tens of Thousands of Viruses from Human Metagenomes Reveals Hidden Associations with Chronic Diseases.</title>
        <authorList>
            <person name="Tisza M.J."/>
            <person name="Buck C.B."/>
        </authorList>
    </citation>
    <scope>NUCLEOTIDE SEQUENCE</scope>
    <source>
        <strain evidence="1">CtXmm2</strain>
    </source>
</reference>
<evidence type="ECO:0000313" key="1">
    <source>
        <dbReference type="EMBL" id="DAE18708.1"/>
    </source>
</evidence>